<keyword evidence="4 6" id="KW-1133">Transmembrane helix</keyword>
<sequence length="329" mass="35870">MAWPAMDLTTVAVALLSAASAGGLAYVFLYPALSGEARAEKRQKTFVGSTAARVERVTGAQNRRDQVAQSLKELEQREKARHKLTLEARIAQAGLDWSKSKFLLISALLGAGMGLVLFLITNGWMGLVAGLFIGGLGLPRWILGYLKNRRISRYLEELPNAMDVIVRGIKAGLPLNDCLRMIAAEAQEPVRSEFKAIVDEQALGVPIADAVAKLYDRVPVAESTFFAIVISIQAKAGGNLSETLGNLSRVLRDRKKMKAKVQAMSQEAKASAMIIAALPFMVALMTYLSSPKYIELLWITDVGKVALVCCAVWMTIGVLVMRKMINFEI</sequence>
<feature type="transmembrane region" description="Helical" evidence="6">
    <location>
        <begin position="102"/>
        <end position="120"/>
    </location>
</feature>
<dbReference type="InterPro" id="IPR018076">
    <property type="entry name" value="T2SS_GspF_dom"/>
</dbReference>
<evidence type="ECO:0000313" key="8">
    <source>
        <dbReference type="EMBL" id="TDR94687.1"/>
    </source>
</evidence>
<dbReference type="Gene3D" id="1.20.81.30">
    <property type="entry name" value="Type II secretion system (T2SS), domain F"/>
    <property type="match status" value="1"/>
</dbReference>
<proteinExistence type="predicted"/>
<evidence type="ECO:0000313" key="9">
    <source>
        <dbReference type="Proteomes" id="UP000295122"/>
    </source>
</evidence>
<evidence type="ECO:0000256" key="3">
    <source>
        <dbReference type="ARBA" id="ARBA00022692"/>
    </source>
</evidence>
<comment type="subcellular location">
    <subcellularLocation>
        <location evidence="1">Cell membrane</location>
        <topology evidence="1">Multi-pass membrane protein</topology>
    </subcellularLocation>
</comment>
<dbReference type="RefSeq" id="WP_245512977.1">
    <property type="nucleotide sequence ID" value="NZ_SNZR01000011.1"/>
</dbReference>
<evidence type="ECO:0000256" key="2">
    <source>
        <dbReference type="ARBA" id="ARBA00022475"/>
    </source>
</evidence>
<feature type="transmembrane region" description="Helical" evidence="6">
    <location>
        <begin position="302"/>
        <end position="321"/>
    </location>
</feature>
<feature type="transmembrane region" description="Helical" evidence="6">
    <location>
        <begin position="12"/>
        <end position="33"/>
    </location>
</feature>
<evidence type="ECO:0000259" key="7">
    <source>
        <dbReference type="Pfam" id="PF00482"/>
    </source>
</evidence>
<feature type="transmembrane region" description="Helical" evidence="6">
    <location>
        <begin position="126"/>
        <end position="146"/>
    </location>
</feature>
<dbReference type="AlphaFoldDB" id="A0A4R7CCY9"/>
<dbReference type="Proteomes" id="UP000295122">
    <property type="component" value="Unassembled WGS sequence"/>
</dbReference>
<organism evidence="8 9">
    <name type="scientific">Enterovirga rhinocerotis</name>
    <dbReference type="NCBI Taxonomy" id="1339210"/>
    <lineage>
        <taxon>Bacteria</taxon>
        <taxon>Pseudomonadati</taxon>
        <taxon>Pseudomonadota</taxon>
        <taxon>Alphaproteobacteria</taxon>
        <taxon>Hyphomicrobiales</taxon>
        <taxon>Methylobacteriaceae</taxon>
        <taxon>Enterovirga</taxon>
    </lineage>
</organism>
<keyword evidence="3 6" id="KW-0812">Transmembrane</keyword>
<comment type="caution">
    <text evidence="8">The sequence shown here is derived from an EMBL/GenBank/DDBJ whole genome shotgun (WGS) entry which is preliminary data.</text>
</comment>
<feature type="transmembrane region" description="Helical" evidence="6">
    <location>
        <begin position="270"/>
        <end position="290"/>
    </location>
</feature>
<feature type="domain" description="Type II secretion system protein GspF" evidence="7">
    <location>
        <begin position="163"/>
        <end position="286"/>
    </location>
</feature>
<reference evidence="8 9" key="1">
    <citation type="submission" date="2019-03" db="EMBL/GenBank/DDBJ databases">
        <title>Genomic Encyclopedia of Type Strains, Phase IV (KMG-IV): sequencing the most valuable type-strain genomes for metagenomic binning, comparative biology and taxonomic classification.</title>
        <authorList>
            <person name="Goeker M."/>
        </authorList>
    </citation>
    <scope>NUCLEOTIDE SEQUENCE [LARGE SCALE GENOMIC DNA]</scope>
    <source>
        <strain evidence="8 9">DSM 25903</strain>
    </source>
</reference>
<protein>
    <submittedName>
        <fullName evidence="8">Tight adherence protein B</fullName>
    </submittedName>
</protein>
<dbReference type="EMBL" id="SNZR01000011">
    <property type="protein sequence ID" value="TDR94687.1"/>
    <property type="molecule type" value="Genomic_DNA"/>
</dbReference>
<keyword evidence="5 6" id="KW-0472">Membrane</keyword>
<dbReference type="PANTHER" id="PTHR35007">
    <property type="entry name" value="INTEGRAL MEMBRANE PROTEIN-RELATED"/>
    <property type="match status" value="1"/>
</dbReference>
<dbReference type="GO" id="GO:0005886">
    <property type="term" value="C:plasma membrane"/>
    <property type="evidence" value="ECO:0007669"/>
    <property type="project" value="UniProtKB-SubCell"/>
</dbReference>
<dbReference type="PANTHER" id="PTHR35007:SF1">
    <property type="entry name" value="PILUS ASSEMBLY PROTEIN"/>
    <property type="match status" value="1"/>
</dbReference>
<evidence type="ECO:0000256" key="4">
    <source>
        <dbReference type="ARBA" id="ARBA00022989"/>
    </source>
</evidence>
<evidence type="ECO:0000256" key="1">
    <source>
        <dbReference type="ARBA" id="ARBA00004651"/>
    </source>
</evidence>
<dbReference type="Pfam" id="PF00482">
    <property type="entry name" value="T2SSF"/>
    <property type="match status" value="1"/>
</dbReference>
<dbReference type="InterPro" id="IPR042094">
    <property type="entry name" value="T2SS_GspF_sf"/>
</dbReference>
<evidence type="ECO:0000256" key="6">
    <source>
        <dbReference type="SAM" id="Phobius"/>
    </source>
</evidence>
<evidence type="ECO:0000256" key="5">
    <source>
        <dbReference type="ARBA" id="ARBA00023136"/>
    </source>
</evidence>
<accession>A0A4R7CCY9</accession>
<gene>
    <name evidence="8" type="ORF">EV668_1975</name>
</gene>
<name>A0A4R7CCY9_9HYPH</name>
<keyword evidence="9" id="KW-1185">Reference proteome</keyword>
<keyword evidence="2" id="KW-1003">Cell membrane</keyword>